<protein>
    <submittedName>
        <fullName evidence="1">Uncharacterized protein</fullName>
    </submittedName>
</protein>
<name>A0A167M1R3_PHYB8</name>
<sequence>MATGDIPALAKLACHAGHTSKNGCHICNVVGQTPGHGQYFRTLPGTTIRTVESFRSFNPDSALWKGLKRQSPFASLTSFTGPFFFALNEMHGLCHGIGKQVWGLVCGKTEGDRRSNGRNKMIDPNIFLWCLEGRGKTRRIFLSCGLSRFPSVCGSHSGGRACPQSRCTEGIAWPCASMHSTHELGVISRGTNLYKKSFVFGTYSDLSLRNLIKWNSYLKGHFQNGKVGIEIFTIHQHLLQHYPAMINAFGPPRAYSTRLLERAIGEYSQSIKSNSAIGANAGNIMLRLAHTRRVDINGASVVKARTTARILQYNDESAGWLMTEEDSAFAHKVQREAYHVCLQSQINKATNARPGSSPALKDFFGKVVLFFEHVNEGKRWPLALVLVYSTMLYNGVPVARNGQMKPKVVHLADVKELVGLVVSDATVNITTATMTAYIVWPELNYGPKLHQGNFDKKTLSQFEIEERVQDLLLSKLVNNYKNNRHVPYIPEEHRLKSTFA</sequence>
<dbReference type="RefSeq" id="XP_018289569.1">
    <property type="nucleotide sequence ID" value="XM_018442595.1"/>
</dbReference>
<evidence type="ECO:0000313" key="2">
    <source>
        <dbReference type="Proteomes" id="UP000077315"/>
    </source>
</evidence>
<evidence type="ECO:0000313" key="1">
    <source>
        <dbReference type="EMBL" id="OAD71529.1"/>
    </source>
</evidence>
<dbReference type="AlphaFoldDB" id="A0A167M1R3"/>
<dbReference type="InParanoid" id="A0A167M1R3"/>
<gene>
    <name evidence="1" type="ORF">PHYBLDRAFT_72104</name>
</gene>
<keyword evidence="2" id="KW-1185">Reference proteome</keyword>
<accession>A0A167M1R3</accession>
<dbReference type="OrthoDB" id="2289822at2759"/>
<organism evidence="1 2">
    <name type="scientific">Phycomyces blakesleeanus (strain ATCC 8743b / DSM 1359 / FGSC 10004 / NBRC 33097 / NRRL 1555)</name>
    <dbReference type="NCBI Taxonomy" id="763407"/>
    <lineage>
        <taxon>Eukaryota</taxon>
        <taxon>Fungi</taxon>
        <taxon>Fungi incertae sedis</taxon>
        <taxon>Mucoromycota</taxon>
        <taxon>Mucoromycotina</taxon>
        <taxon>Mucoromycetes</taxon>
        <taxon>Mucorales</taxon>
        <taxon>Phycomycetaceae</taxon>
        <taxon>Phycomyces</taxon>
    </lineage>
</organism>
<dbReference type="EMBL" id="KV440985">
    <property type="protein sequence ID" value="OAD71529.1"/>
    <property type="molecule type" value="Genomic_DNA"/>
</dbReference>
<dbReference type="Proteomes" id="UP000077315">
    <property type="component" value="Unassembled WGS sequence"/>
</dbReference>
<dbReference type="GeneID" id="29003501"/>
<reference evidence="2" key="1">
    <citation type="submission" date="2015-06" db="EMBL/GenBank/DDBJ databases">
        <title>Expansion of signal transduction pathways in fungi by whole-genome duplication.</title>
        <authorList>
            <consortium name="DOE Joint Genome Institute"/>
            <person name="Corrochano L.M."/>
            <person name="Kuo A."/>
            <person name="Marcet-Houben M."/>
            <person name="Polaino S."/>
            <person name="Salamov A."/>
            <person name="Villalobos J.M."/>
            <person name="Alvarez M.I."/>
            <person name="Avalos J."/>
            <person name="Benito E.P."/>
            <person name="Benoit I."/>
            <person name="Burger G."/>
            <person name="Camino L.P."/>
            <person name="Canovas D."/>
            <person name="Cerda-Olmedo E."/>
            <person name="Cheng J.-F."/>
            <person name="Dominguez A."/>
            <person name="Elias M."/>
            <person name="Eslava A.P."/>
            <person name="Glaser F."/>
            <person name="Grimwood J."/>
            <person name="Gutierrez G."/>
            <person name="Heitman J."/>
            <person name="Henrissat B."/>
            <person name="Iturriaga E.A."/>
            <person name="Lang B.F."/>
            <person name="Lavin J.L."/>
            <person name="Lee S."/>
            <person name="Li W."/>
            <person name="Lindquist E."/>
            <person name="Lopez-Garcia S."/>
            <person name="Luque E.M."/>
            <person name="Marcos A.T."/>
            <person name="Martin J."/>
            <person name="McCluskey K."/>
            <person name="Medina H.R."/>
            <person name="Miralles-Duran A."/>
            <person name="Miyazaki A."/>
            <person name="Munoz-Torres E."/>
            <person name="Oguiza J.A."/>
            <person name="Ohm R."/>
            <person name="Olmedo M."/>
            <person name="Orejas M."/>
            <person name="Ortiz-Castellanos L."/>
            <person name="Pisabarro A.G."/>
            <person name="Rodriguez-Romero J."/>
            <person name="Ruiz-Herrera J."/>
            <person name="Ruiz-Vazquez R."/>
            <person name="Sanz C."/>
            <person name="Schackwitz W."/>
            <person name="Schmutz J."/>
            <person name="Shahriari M."/>
            <person name="Shelest E."/>
            <person name="Silva-Franco F."/>
            <person name="Soanes D."/>
            <person name="Syed K."/>
            <person name="Tagua V.G."/>
            <person name="Talbot N.J."/>
            <person name="Thon M."/>
            <person name="De vries R.P."/>
            <person name="Wiebenga A."/>
            <person name="Yadav J.S."/>
            <person name="Braun E.L."/>
            <person name="Baker S."/>
            <person name="Garre V."/>
            <person name="Horwitz B."/>
            <person name="Torres-Martinez S."/>
            <person name="Idnurm A."/>
            <person name="Herrera-Estrella A."/>
            <person name="Gabaldon T."/>
            <person name="Grigoriev I.V."/>
        </authorList>
    </citation>
    <scope>NUCLEOTIDE SEQUENCE [LARGE SCALE GENOMIC DNA]</scope>
    <source>
        <strain evidence="2">NRRL 1555(-)</strain>
    </source>
</reference>
<dbReference type="VEuPathDB" id="FungiDB:PHYBLDRAFT_72104"/>
<proteinExistence type="predicted"/>